<dbReference type="Gene3D" id="3.40.630.30">
    <property type="match status" value="1"/>
</dbReference>
<reference evidence="4" key="1">
    <citation type="submission" date="2023-07" db="EMBL/GenBank/DDBJ databases">
        <title>Genomic Encyclopedia of Type Strains, Phase IV (KMG-IV): sequencing the most valuable type-strain genomes for metagenomic binning, comparative biology and taxonomic classification.</title>
        <authorList>
            <person name="Goeker M."/>
        </authorList>
    </citation>
    <scope>NUCLEOTIDE SEQUENCE</scope>
    <source>
        <strain evidence="4">DSM 24202</strain>
    </source>
</reference>
<dbReference type="CDD" id="cd04301">
    <property type="entry name" value="NAT_SF"/>
    <property type="match status" value="1"/>
</dbReference>
<evidence type="ECO:0000313" key="4">
    <source>
        <dbReference type="EMBL" id="MDQ0287968.1"/>
    </source>
</evidence>
<evidence type="ECO:0000256" key="1">
    <source>
        <dbReference type="ARBA" id="ARBA00022679"/>
    </source>
</evidence>
<comment type="caution">
    <text evidence="4">The sequence shown here is derived from an EMBL/GenBank/DDBJ whole genome shotgun (WGS) entry which is preliminary data.</text>
</comment>
<evidence type="ECO:0000259" key="3">
    <source>
        <dbReference type="PROSITE" id="PS51186"/>
    </source>
</evidence>
<dbReference type="InterPro" id="IPR000182">
    <property type="entry name" value="GNAT_dom"/>
</dbReference>
<evidence type="ECO:0000313" key="5">
    <source>
        <dbReference type="Proteomes" id="UP001238163"/>
    </source>
</evidence>
<organism evidence="4 5">
    <name type="scientific">Oligosphaera ethanolica</name>
    <dbReference type="NCBI Taxonomy" id="760260"/>
    <lineage>
        <taxon>Bacteria</taxon>
        <taxon>Pseudomonadati</taxon>
        <taxon>Lentisphaerota</taxon>
        <taxon>Oligosphaeria</taxon>
        <taxon>Oligosphaerales</taxon>
        <taxon>Oligosphaeraceae</taxon>
        <taxon>Oligosphaera</taxon>
    </lineage>
</organism>
<proteinExistence type="predicted"/>
<dbReference type="PROSITE" id="PS51186">
    <property type="entry name" value="GNAT"/>
    <property type="match status" value="1"/>
</dbReference>
<dbReference type="EC" id="2.3.1.1" evidence="4"/>
<dbReference type="Pfam" id="PF00583">
    <property type="entry name" value="Acetyltransf_1"/>
    <property type="match status" value="1"/>
</dbReference>
<dbReference type="Proteomes" id="UP001238163">
    <property type="component" value="Unassembled WGS sequence"/>
</dbReference>
<keyword evidence="5" id="KW-1185">Reference proteome</keyword>
<keyword evidence="1 4" id="KW-0808">Transferase</keyword>
<dbReference type="SUPFAM" id="SSF55729">
    <property type="entry name" value="Acyl-CoA N-acyltransferases (Nat)"/>
    <property type="match status" value="1"/>
</dbReference>
<dbReference type="EMBL" id="JAUSVL010000001">
    <property type="protein sequence ID" value="MDQ0287968.1"/>
    <property type="molecule type" value="Genomic_DNA"/>
</dbReference>
<dbReference type="PANTHER" id="PTHR43877">
    <property type="entry name" value="AMINOALKYLPHOSPHONATE N-ACETYLTRANSFERASE-RELATED-RELATED"/>
    <property type="match status" value="1"/>
</dbReference>
<gene>
    <name evidence="4" type="ORF">J3R75_000075</name>
</gene>
<evidence type="ECO:0000256" key="2">
    <source>
        <dbReference type="ARBA" id="ARBA00023315"/>
    </source>
</evidence>
<accession>A0AAE4AMK9</accession>
<dbReference type="AlphaFoldDB" id="A0AAE4AMK9"/>
<protein>
    <submittedName>
        <fullName evidence="4">Amino-acid N-acetyltransferase</fullName>
        <ecNumber evidence="4">2.3.1.1</ecNumber>
    </submittedName>
</protein>
<dbReference type="InterPro" id="IPR050832">
    <property type="entry name" value="Bact_Acetyltransf"/>
</dbReference>
<sequence>MSIDTEPIITVGPAKDQDPEAIAALLIPYVELKIVLPRSPEDIRQFLPNFLVARVNDDEVIGSIALRDFSDGLQEIRSLVVRKDYAGKGLGTMLIEAAVAMARERKAKKVFTLTVRPRLFLRLGFVSAPVSDFPEKVWSDCLACPKRHCCDEVALVMPLQNN</sequence>
<keyword evidence="2 4" id="KW-0012">Acyltransferase</keyword>
<name>A0AAE4AMK9_9BACT</name>
<feature type="domain" description="N-acetyltransferase" evidence="3">
    <location>
        <begin position="9"/>
        <end position="162"/>
    </location>
</feature>
<dbReference type="InterPro" id="IPR016181">
    <property type="entry name" value="Acyl_CoA_acyltransferase"/>
</dbReference>
<dbReference type="GO" id="GO:0016747">
    <property type="term" value="F:acyltransferase activity, transferring groups other than amino-acyl groups"/>
    <property type="evidence" value="ECO:0007669"/>
    <property type="project" value="InterPro"/>
</dbReference>
<dbReference type="RefSeq" id="WP_307259132.1">
    <property type="nucleotide sequence ID" value="NZ_JAUSVL010000001.1"/>
</dbReference>